<accession>A0A4Y2L1A2</accession>
<sequence length="174" mass="20229">MTTLIKQFIEAERSGSWDLHIATIQQMLPFFHAAGHFFYAKCAHLYMQDMLNLKHRIDSIEYEKFTKDGYFTIRSTVKFWSGIWSNQTIEQTLMKTMKSSVVLTRGRGITESVLTRLALGMIHLHNICEEIEKYCNITLVTSEQHVDMRPSLRLKTMKMLKGLCSGFLNTYHSP</sequence>
<dbReference type="PANTHER" id="PTHR47018">
    <property type="entry name" value="CXC DOMAIN-CONTAINING PROTEIN-RELATED"/>
    <property type="match status" value="1"/>
</dbReference>
<name>A0A4Y2L1A2_ARAVE</name>
<comment type="caution">
    <text evidence="1">The sequence shown here is derived from an EMBL/GenBank/DDBJ whole genome shotgun (WGS) entry which is preliminary data.</text>
</comment>
<dbReference type="Proteomes" id="UP000499080">
    <property type="component" value="Unassembled WGS sequence"/>
</dbReference>
<keyword evidence="2" id="KW-1185">Reference proteome</keyword>
<evidence type="ECO:0000313" key="2">
    <source>
        <dbReference type="Proteomes" id="UP000499080"/>
    </source>
</evidence>
<dbReference type="PANTHER" id="PTHR47018:SF3">
    <property type="entry name" value="MYCBP-ASSOCIATED PROTEIN"/>
    <property type="match status" value="1"/>
</dbReference>
<dbReference type="AlphaFoldDB" id="A0A4Y2L1A2"/>
<organism evidence="1 2">
    <name type="scientific">Araneus ventricosus</name>
    <name type="common">Orbweaver spider</name>
    <name type="synonym">Epeira ventricosa</name>
    <dbReference type="NCBI Taxonomy" id="182803"/>
    <lineage>
        <taxon>Eukaryota</taxon>
        <taxon>Metazoa</taxon>
        <taxon>Ecdysozoa</taxon>
        <taxon>Arthropoda</taxon>
        <taxon>Chelicerata</taxon>
        <taxon>Arachnida</taxon>
        <taxon>Araneae</taxon>
        <taxon>Araneomorphae</taxon>
        <taxon>Entelegynae</taxon>
        <taxon>Araneoidea</taxon>
        <taxon>Araneidae</taxon>
        <taxon>Araneus</taxon>
    </lineage>
</organism>
<proteinExistence type="predicted"/>
<protein>
    <submittedName>
        <fullName evidence="1">Uncharacterized protein</fullName>
    </submittedName>
</protein>
<dbReference type="OrthoDB" id="7192102at2759"/>
<gene>
    <name evidence="1" type="ORF">AVEN_228394_1</name>
</gene>
<dbReference type="EMBL" id="BGPR01005175">
    <property type="protein sequence ID" value="GBN07637.1"/>
    <property type="molecule type" value="Genomic_DNA"/>
</dbReference>
<evidence type="ECO:0000313" key="1">
    <source>
        <dbReference type="EMBL" id="GBN07637.1"/>
    </source>
</evidence>
<reference evidence="1 2" key="1">
    <citation type="journal article" date="2019" name="Sci. Rep.">
        <title>Orb-weaving spider Araneus ventricosus genome elucidates the spidroin gene catalogue.</title>
        <authorList>
            <person name="Kono N."/>
            <person name="Nakamura H."/>
            <person name="Ohtoshi R."/>
            <person name="Moran D.A.P."/>
            <person name="Shinohara A."/>
            <person name="Yoshida Y."/>
            <person name="Fujiwara M."/>
            <person name="Mori M."/>
            <person name="Tomita M."/>
            <person name="Arakawa K."/>
        </authorList>
    </citation>
    <scope>NUCLEOTIDE SEQUENCE [LARGE SCALE GENOMIC DNA]</scope>
</reference>